<organism evidence="2 3">
    <name type="scientific">Epilithonimonas mollis</name>
    <dbReference type="NCBI Taxonomy" id="216903"/>
    <lineage>
        <taxon>Bacteria</taxon>
        <taxon>Pseudomonadati</taxon>
        <taxon>Bacteroidota</taxon>
        <taxon>Flavobacteriia</taxon>
        <taxon>Flavobacteriales</taxon>
        <taxon>Weeksellaceae</taxon>
        <taxon>Chryseobacterium group</taxon>
        <taxon>Epilithonimonas</taxon>
    </lineage>
</organism>
<dbReference type="Proteomes" id="UP000184498">
    <property type="component" value="Unassembled WGS sequence"/>
</dbReference>
<evidence type="ECO:0000313" key="2">
    <source>
        <dbReference type="EMBL" id="SHK08307.1"/>
    </source>
</evidence>
<evidence type="ECO:0000256" key="1">
    <source>
        <dbReference type="SAM" id="SignalP"/>
    </source>
</evidence>
<dbReference type="InterPro" id="IPR025515">
    <property type="entry name" value="DUF4403"/>
</dbReference>
<reference evidence="3" key="1">
    <citation type="submission" date="2016-11" db="EMBL/GenBank/DDBJ databases">
        <authorList>
            <person name="Varghese N."/>
            <person name="Submissions S."/>
        </authorList>
    </citation>
    <scope>NUCLEOTIDE SEQUENCE [LARGE SCALE GENOMIC DNA]</scope>
    <source>
        <strain evidence="3">DSM 18016</strain>
    </source>
</reference>
<dbReference type="AlphaFoldDB" id="A0A1M6PK74"/>
<feature type="signal peptide" evidence="1">
    <location>
        <begin position="1"/>
        <end position="21"/>
    </location>
</feature>
<keyword evidence="1" id="KW-0732">Signal</keyword>
<keyword evidence="3" id="KW-1185">Reference proteome</keyword>
<dbReference type="EMBL" id="FRAM01000001">
    <property type="protein sequence ID" value="SHK08307.1"/>
    <property type="molecule type" value="Genomic_DNA"/>
</dbReference>
<dbReference type="RefSeq" id="WP_072996815.1">
    <property type="nucleotide sequence ID" value="NZ_FRAM01000001.1"/>
</dbReference>
<name>A0A1M6PK74_9FLAO</name>
<evidence type="ECO:0008006" key="4">
    <source>
        <dbReference type="Google" id="ProtNLM"/>
    </source>
</evidence>
<evidence type="ECO:0000313" key="3">
    <source>
        <dbReference type="Proteomes" id="UP000184498"/>
    </source>
</evidence>
<accession>A0A1M6PK74</accession>
<dbReference type="Pfam" id="PF14356">
    <property type="entry name" value="DUF4403"/>
    <property type="match status" value="1"/>
</dbReference>
<feature type="chain" id="PRO_5009920101" description="DUF4403 family protein" evidence="1">
    <location>
        <begin position="22"/>
        <end position="458"/>
    </location>
</feature>
<sequence>MKIVKTIHIIYFLISGIPAFAQKENPVYTLPKIKSGITLPVLLPVSEINNLINQSVKGVLYEDQSYTDNNNDQFRVKVEKQGNIAIKALANNRLMISVPLKIWAEKGYGTLGYYMYKDTNLNLIMNFITSLAATQDWKLSTKTTTAGFVWTQKPVLDYGKIKIPIAPFIESTLKEQQGKFTKIIDDQIKSQFNLQPYLVTAWNQFSKPINISEDYNTWLKISPQNIYMSPLQVFQDKIKMTIGVDLYSETFVGQIPLATKDVNTIPNFLQRPDLPSIFSLQTTANISFDEATKIARKQFMNKEFPLNSEKNKVKVNDILVYPEKEKIVIEVKTEGGVNGTAFIKGKPVYDAVNHKITLTDTDFNLKTRNIFQKALTVLFEGKIRKMIEKDYGIPLLDIENSSRKSLTDSFNKEYYKGIRLQGNVIDLRPSQFLLSEKYITVVIDTKAQLQMMVSGLGF</sequence>
<dbReference type="OrthoDB" id="617059at2"/>
<protein>
    <recommendedName>
        <fullName evidence="4">DUF4403 family protein</fullName>
    </recommendedName>
</protein>
<proteinExistence type="predicted"/>
<dbReference type="STRING" id="216903.SAMN05444371_1144"/>
<gene>
    <name evidence="2" type="ORF">SAMN05444371_1144</name>
</gene>